<dbReference type="Pfam" id="PF02214">
    <property type="entry name" value="BTB_2"/>
    <property type="match status" value="1"/>
</dbReference>
<dbReference type="InterPro" id="IPR011333">
    <property type="entry name" value="SKP1/BTB/POZ_sf"/>
</dbReference>
<evidence type="ECO:0000256" key="8">
    <source>
        <dbReference type="ARBA" id="ARBA00022989"/>
    </source>
</evidence>
<dbReference type="InterPro" id="IPR003968">
    <property type="entry name" value="K_chnl_volt-dep_Kv"/>
</dbReference>
<keyword evidence="4 12" id="KW-0812">Transmembrane</keyword>
<feature type="transmembrane region" description="Helical" evidence="12">
    <location>
        <begin position="349"/>
        <end position="368"/>
    </location>
</feature>
<dbReference type="Gene3D" id="3.30.710.10">
    <property type="entry name" value="Potassium Channel Kv1.1, Chain A"/>
    <property type="match status" value="1"/>
</dbReference>
<dbReference type="PRINTS" id="PR00169">
    <property type="entry name" value="KCHANNEL"/>
</dbReference>
<evidence type="ECO:0000256" key="7">
    <source>
        <dbReference type="ARBA" id="ARBA00022958"/>
    </source>
</evidence>
<proteinExistence type="predicted"/>
<dbReference type="InterPro" id="IPR003131">
    <property type="entry name" value="T1-type_BTB"/>
</dbReference>
<dbReference type="InterPro" id="IPR028325">
    <property type="entry name" value="VG_K_chnl"/>
</dbReference>
<keyword evidence="8 12" id="KW-1133">Transmembrane helix</keyword>
<keyword evidence="10 12" id="KW-0472">Membrane</keyword>
<dbReference type="GO" id="GO:0005249">
    <property type="term" value="F:voltage-gated potassium channel activity"/>
    <property type="evidence" value="ECO:0007669"/>
    <property type="project" value="InterPro"/>
</dbReference>
<dbReference type="InterPro" id="IPR000210">
    <property type="entry name" value="BTB/POZ_dom"/>
</dbReference>
<organism evidence="14 15">
    <name type="scientific">Brachionus plicatilis</name>
    <name type="common">Marine rotifer</name>
    <name type="synonym">Brachionus muelleri</name>
    <dbReference type="NCBI Taxonomy" id="10195"/>
    <lineage>
        <taxon>Eukaryota</taxon>
        <taxon>Metazoa</taxon>
        <taxon>Spiralia</taxon>
        <taxon>Gnathifera</taxon>
        <taxon>Rotifera</taxon>
        <taxon>Eurotatoria</taxon>
        <taxon>Monogononta</taxon>
        <taxon>Pseudotrocha</taxon>
        <taxon>Ploima</taxon>
        <taxon>Brachionidae</taxon>
        <taxon>Brachionus</taxon>
    </lineage>
</organism>
<evidence type="ECO:0000259" key="13">
    <source>
        <dbReference type="SMART" id="SM00225"/>
    </source>
</evidence>
<dbReference type="InterPro" id="IPR003974">
    <property type="entry name" value="K_chnl_volt-dep_Kv3"/>
</dbReference>
<dbReference type="PRINTS" id="PR01491">
    <property type="entry name" value="KVCHANNEL"/>
</dbReference>
<dbReference type="SMART" id="SM00225">
    <property type="entry name" value="BTB"/>
    <property type="match status" value="1"/>
</dbReference>
<dbReference type="EMBL" id="REGN01002408">
    <property type="protein sequence ID" value="RNA28301.1"/>
    <property type="molecule type" value="Genomic_DNA"/>
</dbReference>
<keyword evidence="15" id="KW-1185">Reference proteome</keyword>
<feature type="transmembrane region" description="Helical" evidence="12">
    <location>
        <begin position="274"/>
        <end position="293"/>
    </location>
</feature>
<evidence type="ECO:0000256" key="5">
    <source>
        <dbReference type="ARBA" id="ARBA00022826"/>
    </source>
</evidence>
<keyword evidence="11" id="KW-0407">Ion channel</keyword>
<dbReference type="PANTHER" id="PTHR11537">
    <property type="entry name" value="VOLTAGE-GATED POTASSIUM CHANNEL"/>
    <property type="match status" value="1"/>
</dbReference>
<comment type="subcellular location">
    <subcellularLocation>
        <location evidence="1">Membrane</location>
        <topology evidence="1">Multi-pass membrane protein</topology>
    </subcellularLocation>
</comment>
<dbReference type="Gene3D" id="1.20.120.350">
    <property type="entry name" value="Voltage-gated potassium channels. Chain C"/>
    <property type="match status" value="1"/>
</dbReference>
<dbReference type="Proteomes" id="UP000276133">
    <property type="component" value="Unassembled WGS sequence"/>
</dbReference>
<feature type="transmembrane region" description="Helical" evidence="12">
    <location>
        <begin position="411"/>
        <end position="432"/>
    </location>
</feature>
<evidence type="ECO:0000256" key="3">
    <source>
        <dbReference type="ARBA" id="ARBA00022538"/>
    </source>
</evidence>
<evidence type="ECO:0000256" key="2">
    <source>
        <dbReference type="ARBA" id="ARBA00022448"/>
    </source>
</evidence>
<dbReference type="InterPro" id="IPR027359">
    <property type="entry name" value="Volt_channel_dom_sf"/>
</dbReference>
<name>A0A3M7RXK4_BRAPC</name>
<evidence type="ECO:0000313" key="14">
    <source>
        <dbReference type="EMBL" id="RNA28301.1"/>
    </source>
</evidence>
<dbReference type="GO" id="GO:0001508">
    <property type="term" value="P:action potential"/>
    <property type="evidence" value="ECO:0007669"/>
    <property type="project" value="TreeGrafter"/>
</dbReference>
<evidence type="ECO:0000256" key="12">
    <source>
        <dbReference type="SAM" id="Phobius"/>
    </source>
</evidence>
<keyword evidence="3" id="KW-0633">Potassium transport</keyword>
<keyword evidence="7" id="KW-0630">Potassium</keyword>
<keyword evidence="5" id="KW-0631">Potassium channel</keyword>
<dbReference type="PANTHER" id="PTHR11537:SF254">
    <property type="entry name" value="POTASSIUM VOLTAGE-GATED CHANNEL PROTEIN SHAB"/>
    <property type="match status" value="1"/>
</dbReference>
<dbReference type="SUPFAM" id="SSF81324">
    <property type="entry name" value="Voltage-gated potassium channels"/>
    <property type="match status" value="1"/>
</dbReference>
<feature type="domain" description="BTB" evidence="13">
    <location>
        <begin position="60"/>
        <end position="159"/>
    </location>
</feature>
<dbReference type="OrthoDB" id="10025005at2759"/>
<evidence type="ECO:0000256" key="11">
    <source>
        <dbReference type="ARBA" id="ARBA00023303"/>
    </source>
</evidence>
<dbReference type="GO" id="GO:0008076">
    <property type="term" value="C:voltage-gated potassium channel complex"/>
    <property type="evidence" value="ECO:0007669"/>
    <property type="project" value="InterPro"/>
</dbReference>
<evidence type="ECO:0000256" key="1">
    <source>
        <dbReference type="ARBA" id="ARBA00004141"/>
    </source>
</evidence>
<keyword evidence="2" id="KW-0813">Transport</keyword>
<sequence length="452" mass="52535">MNMRTNSALSLDCVPGIYSFRSQSAQLKRTWENSRCIYPKSKTFIKQNDNFVNKNEINDFKVKLNIGGIRFETFNSTLTNIPGTRLSKLSKSDHNYDLVRDEYFFDRSPVLFEYILNLLRTGELHIPSNECGSSVSKELTYWNIDQAYIPPCCWLSFSKTKENKSILTRFDKNFFENLYSSEQLEKSDSSKFKLYRNYLWSMIKYPYIFLSFRPWYVDAVFIKNHSHNKNYMVSGYPSPYFKISDTICIVFFTLEFLIELVCCPSIKQYFRSMTNLLCIFSLIFYYIEIVSFFIRPNMACFTPTVCSENFERVLSVLQLWRMFRVLRLFKNFTGMRVMAYTLKYSGKELVLIVSMLLIGVAIFGSLIYAAEGDPESLDGFYNIPISLWFAITTMTTVGFGDRVPTSTPGFIVGSLCALSGVLVVAFTVPIAVSNFTLFYTYTHSRINYFKNK</sequence>
<keyword evidence="6" id="KW-0851">Voltage-gated channel</keyword>
<evidence type="ECO:0000256" key="4">
    <source>
        <dbReference type="ARBA" id="ARBA00022692"/>
    </source>
</evidence>
<dbReference type="Pfam" id="PF00520">
    <property type="entry name" value="Ion_trans"/>
    <property type="match status" value="1"/>
</dbReference>
<dbReference type="GO" id="GO:0051260">
    <property type="term" value="P:protein homooligomerization"/>
    <property type="evidence" value="ECO:0007669"/>
    <property type="project" value="InterPro"/>
</dbReference>
<dbReference type="Gene3D" id="1.10.287.70">
    <property type="match status" value="1"/>
</dbReference>
<evidence type="ECO:0000256" key="10">
    <source>
        <dbReference type="ARBA" id="ARBA00023136"/>
    </source>
</evidence>
<comment type="caution">
    <text evidence="14">The sequence shown here is derived from an EMBL/GenBank/DDBJ whole genome shotgun (WGS) entry which is preliminary data.</text>
</comment>
<evidence type="ECO:0000256" key="6">
    <source>
        <dbReference type="ARBA" id="ARBA00022882"/>
    </source>
</evidence>
<reference evidence="14 15" key="1">
    <citation type="journal article" date="2018" name="Sci. Rep.">
        <title>Genomic signatures of local adaptation to the degree of environmental predictability in rotifers.</title>
        <authorList>
            <person name="Franch-Gras L."/>
            <person name="Hahn C."/>
            <person name="Garcia-Roger E.M."/>
            <person name="Carmona M.J."/>
            <person name="Serra M."/>
            <person name="Gomez A."/>
        </authorList>
    </citation>
    <scope>NUCLEOTIDE SEQUENCE [LARGE SCALE GENOMIC DNA]</scope>
    <source>
        <strain evidence="14">HYR1</strain>
    </source>
</reference>
<feature type="transmembrane region" description="Helical" evidence="12">
    <location>
        <begin position="380"/>
        <end position="399"/>
    </location>
</feature>
<accession>A0A3M7RXK4</accession>
<gene>
    <name evidence="14" type="ORF">BpHYR1_034903</name>
</gene>
<keyword evidence="9" id="KW-0406">Ion transport</keyword>
<dbReference type="InterPro" id="IPR005821">
    <property type="entry name" value="Ion_trans_dom"/>
</dbReference>
<dbReference type="SUPFAM" id="SSF54695">
    <property type="entry name" value="POZ domain"/>
    <property type="match status" value="1"/>
</dbReference>
<dbReference type="FunFam" id="3.30.710.10:FF:000020">
    <property type="entry name" value="Potassium voltage-gated channel protein Shaw"/>
    <property type="match status" value="1"/>
</dbReference>
<evidence type="ECO:0000256" key="9">
    <source>
        <dbReference type="ARBA" id="ARBA00023065"/>
    </source>
</evidence>
<protein>
    <submittedName>
        <fullName evidence="14">Potassium voltage-gated channel Shaw</fullName>
    </submittedName>
</protein>
<dbReference type="STRING" id="10195.A0A3M7RXK4"/>
<dbReference type="PRINTS" id="PR01498">
    <property type="entry name" value="SHAWCHANNEL"/>
</dbReference>
<evidence type="ECO:0000313" key="15">
    <source>
        <dbReference type="Proteomes" id="UP000276133"/>
    </source>
</evidence>
<dbReference type="FunFam" id="1.10.287.70:FF:000028">
    <property type="entry name" value="potassium voltage-gated channel subfamily D member 3"/>
    <property type="match status" value="1"/>
</dbReference>
<dbReference type="AlphaFoldDB" id="A0A3M7RXK4"/>